<gene>
    <name evidence="1" type="ORF">H9816_03730</name>
</gene>
<dbReference type="CDD" id="cd13120">
    <property type="entry name" value="BF2867_like_N"/>
    <property type="match status" value="1"/>
</dbReference>
<proteinExistence type="predicted"/>
<dbReference type="Proteomes" id="UP000824014">
    <property type="component" value="Unassembled WGS sequence"/>
</dbReference>
<dbReference type="Gene3D" id="2.60.40.2620">
    <property type="entry name" value="Fimbrillin-like"/>
    <property type="match status" value="1"/>
</dbReference>
<evidence type="ECO:0000313" key="1">
    <source>
        <dbReference type="EMBL" id="HIZ15006.1"/>
    </source>
</evidence>
<dbReference type="Pfam" id="PF13149">
    <property type="entry name" value="Mfa_like_1"/>
    <property type="match status" value="1"/>
</dbReference>
<dbReference type="InterPro" id="IPR042278">
    <property type="entry name" value="Mfa-like_1_N"/>
</dbReference>
<organism evidence="1 2">
    <name type="scientific">Candidatus Tidjanibacter faecipullorum</name>
    <dbReference type="NCBI Taxonomy" id="2838766"/>
    <lineage>
        <taxon>Bacteria</taxon>
        <taxon>Pseudomonadati</taxon>
        <taxon>Bacteroidota</taxon>
        <taxon>Bacteroidia</taxon>
        <taxon>Bacteroidales</taxon>
        <taxon>Rikenellaceae</taxon>
        <taxon>Tidjanibacter</taxon>
    </lineage>
</organism>
<dbReference type="CDD" id="cd13121">
    <property type="entry name" value="BF2867_like_C"/>
    <property type="match status" value="1"/>
</dbReference>
<name>A0A9D2DDE3_9BACT</name>
<accession>A0A9D2DDE3</accession>
<dbReference type="PROSITE" id="PS51257">
    <property type="entry name" value="PROKAR_LIPOPROTEIN"/>
    <property type="match status" value="1"/>
</dbReference>
<reference evidence="1" key="2">
    <citation type="submission" date="2021-04" db="EMBL/GenBank/DDBJ databases">
        <authorList>
            <person name="Gilroy R."/>
        </authorList>
    </citation>
    <scope>NUCLEOTIDE SEQUENCE</scope>
    <source>
        <strain evidence="1">ChiHjej11B10-19426</strain>
    </source>
</reference>
<dbReference type="AlphaFoldDB" id="A0A9D2DDE3"/>
<dbReference type="InterPro" id="IPR025049">
    <property type="entry name" value="Mfa-like_1"/>
</dbReference>
<sequence length="283" mass="30032">MNRMVYLATVAVALASVGCSKHEQRPAAERPITITTAIRGMEEQSAPQLEEDGSGAFADGDTFTLYVYGADGSSSAIDYTLGATTLYWRELPFAADGTTVNFAACYPVQRPVEGRFGFDLEQASDPDLLVAAPIGVVAGTERPVGLTFRHAMHRLVVVFSTTDADVALDAITTVCRAKASCTVDLTEGVLDTTGARTAAFTEQGARAAFLVVPQDPADVSLEIRLGDQIKRYRLDELAPACGALAGGKQLTVKLGIRNGQIQLDDCVIEGWGDQGTIEGEIIL</sequence>
<protein>
    <submittedName>
        <fullName evidence="1">Fimbrillin family protein</fullName>
    </submittedName>
</protein>
<dbReference type="EMBL" id="DXCC01000010">
    <property type="protein sequence ID" value="HIZ15006.1"/>
    <property type="molecule type" value="Genomic_DNA"/>
</dbReference>
<evidence type="ECO:0000313" key="2">
    <source>
        <dbReference type="Proteomes" id="UP000824014"/>
    </source>
</evidence>
<comment type="caution">
    <text evidence="1">The sequence shown here is derived from an EMBL/GenBank/DDBJ whole genome shotgun (WGS) entry which is preliminary data.</text>
</comment>
<reference evidence="1" key="1">
    <citation type="journal article" date="2021" name="PeerJ">
        <title>Extensive microbial diversity within the chicken gut microbiome revealed by metagenomics and culture.</title>
        <authorList>
            <person name="Gilroy R."/>
            <person name="Ravi A."/>
            <person name="Getino M."/>
            <person name="Pursley I."/>
            <person name="Horton D.L."/>
            <person name="Alikhan N.F."/>
            <person name="Baker D."/>
            <person name="Gharbi K."/>
            <person name="Hall N."/>
            <person name="Watson M."/>
            <person name="Adriaenssens E.M."/>
            <person name="Foster-Nyarko E."/>
            <person name="Jarju S."/>
            <person name="Secka A."/>
            <person name="Antonio M."/>
            <person name="Oren A."/>
            <person name="Chaudhuri R.R."/>
            <person name="La Ragione R."/>
            <person name="Hildebrand F."/>
            <person name="Pallen M.J."/>
        </authorList>
    </citation>
    <scope>NUCLEOTIDE SEQUENCE</scope>
    <source>
        <strain evidence="1">ChiHjej11B10-19426</strain>
    </source>
</reference>
<dbReference type="Gene3D" id="2.60.40.2630">
    <property type="match status" value="1"/>
</dbReference>